<dbReference type="Gene3D" id="1.10.10.60">
    <property type="entry name" value="Homeodomain-like"/>
    <property type="match status" value="1"/>
</dbReference>
<dbReference type="InterPro" id="IPR001005">
    <property type="entry name" value="SANT/Myb"/>
</dbReference>
<dbReference type="SUPFAM" id="SSF46689">
    <property type="entry name" value="Homeodomain-like"/>
    <property type="match status" value="1"/>
</dbReference>
<dbReference type="InterPro" id="IPR009057">
    <property type="entry name" value="Homeodomain-like_sf"/>
</dbReference>
<dbReference type="Proteomes" id="UP001202328">
    <property type="component" value="Unassembled WGS sequence"/>
</dbReference>
<proteinExistence type="predicted"/>
<dbReference type="AlphaFoldDB" id="A0AAD4S7K3"/>
<sequence>MELLLACFTSIYPSRQRNKGHLKIFFNLSKQLQRLFEVQFQVVTMKNCTKKNRKKYQTERKKKYSRLNLKKKLKERKAEKGAAAENTAVPVVNQDPALHPTCTAAVNTGCSCYVKDKRPKQKWTIEEEAMLKALLLKHKGTFKVAGPWERIRCEGRHVFKESRVGADLRYKWKNMLPQWLKEEEALEHEIQG</sequence>
<evidence type="ECO:0000259" key="1">
    <source>
        <dbReference type="PROSITE" id="PS50090"/>
    </source>
</evidence>
<dbReference type="EMBL" id="JAJJMB010013564">
    <property type="protein sequence ID" value="KAI3867220.1"/>
    <property type="molecule type" value="Genomic_DNA"/>
</dbReference>
<dbReference type="PANTHER" id="PTHR47863">
    <property type="entry name" value="RING/FYVE/PHD ZINC FINGER SUPERFAMILY PROTEIN"/>
    <property type="match status" value="1"/>
</dbReference>
<dbReference type="PROSITE" id="PS50090">
    <property type="entry name" value="MYB_LIKE"/>
    <property type="match status" value="1"/>
</dbReference>
<name>A0AAD4S7K3_9MAGN</name>
<evidence type="ECO:0000313" key="2">
    <source>
        <dbReference type="EMBL" id="KAI3867220.1"/>
    </source>
</evidence>
<feature type="domain" description="Myb-like" evidence="1">
    <location>
        <begin position="115"/>
        <end position="176"/>
    </location>
</feature>
<accession>A0AAD4S7K3</accession>
<keyword evidence="3" id="KW-1185">Reference proteome</keyword>
<dbReference type="PANTHER" id="PTHR47863:SF5">
    <property type="entry name" value="HOMEODOMAIN-LIKE PROTEIN WITH RING_FYVE_PHD-TYPE ZINC FINGER DOMAIN-CONTAINING PROTEIN-RELATED"/>
    <property type="match status" value="1"/>
</dbReference>
<evidence type="ECO:0000313" key="3">
    <source>
        <dbReference type="Proteomes" id="UP001202328"/>
    </source>
</evidence>
<comment type="caution">
    <text evidence="2">The sequence shown here is derived from an EMBL/GenBank/DDBJ whole genome shotgun (WGS) entry which is preliminary data.</text>
</comment>
<protein>
    <recommendedName>
        <fullName evidence="1">Myb-like domain-containing protein</fullName>
    </recommendedName>
</protein>
<gene>
    <name evidence="2" type="ORF">MKW98_001654</name>
</gene>
<organism evidence="2 3">
    <name type="scientific">Papaver atlanticum</name>
    <dbReference type="NCBI Taxonomy" id="357466"/>
    <lineage>
        <taxon>Eukaryota</taxon>
        <taxon>Viridiplantae</taxon>
        <taxon>Streptophyta</taxon>
        <taxon>Embryophyta</taxon>
        <taxon>Tracheophyta</taxon>
        <taxon>Spermatophyta</taxon>
        <taxon>Magnoliopsida</taxon>
        <taxon>Ranunculales</taxon>
        <taxon>Papaveraceae</taxon>
        <taxon>Papaveroideae</taxon>
        <taxon>Papaver</taxon>
    </lineage>
</organism>
<reference evidence="2" key="1">
    <citation type="submission" date="2022-04" db="EMBL/GenBank/DDBJ databases">
        <title>A functionally conserved STORR gene fusion in Papaver species that diverged 16.8 million years ago.</title>
        <authorList>
            <person name="Catania T."/>
        </authorList>
    </citation>
    <scope>NUCLEOTIDE SEQUENCE</scope>
    <source>
        <strain evidence="2">S-188037</strain>
    </source>
</reference>